<evidence type="ECO:0000256" key="2">
    <source>
        <dbReference type="ARBA" id="ARBA00004746"/>
    </source>
</evidence>
<dbReference type="Gene3D" id="3.40.640.10">
    <property type="entry name" value="Type I PLP-dependent aspartate aminotransferase-like (Major domain)"/>
    <property type="match status" value="1"/>
</dbReference>
<dbReference type="InterPro" id="IPR015424">
    <property type="entry name" value="PyrdxlP-dep_Trfase"/>
</dbReference>
<evidence type="ECO:0000256" key="7">
    <source>
        <dbReference type="ARBA" id="ARBA00022898"/>
    </source>
</evidence>
<comment type="catalytic activity">
    <reaction evidence="8 10">
        <text>6-carboxyhexanoyl-[ACP] + L-alanine + H(+) = (8S)-8-amino-7-oxononanoate + holo-[ACP] + CO2</text>
        <dbReference type="Rhea" id="RHEA:42288"/>
        <dbReference type="Rhea" id="RHEA-COMP:9685"/>
        <dbReference type="Rhea" id="RHEA-COMP:9955"/>
        <dbReference type="ChEBI" id="CHEBI:15378"/>
        <dbReference type="ChEBI" id="CHEBI:16526"/>
        <dbReference type="ChEBI" id="CHEBI:57972"/>
        <dbReference type="ChEBI" id="CHEBI:64479"/>
        <dbReference type="ChEBI" id="CHEBI:78846"/>
        <dbReference type="ChEBI" id="CHEBI:149468"/>
        <dbReference type="EC" id="2.3.1.47"/>
    </reaction>
</comment>
<dbReference type="UniPathway" id="UPA00078"/>
<dbReference type="EMBL" id="CP029347">
    <property type="protein sequence ID" value="AWL11812.1"/>
    <property type="molecule type" value="Genomic_DNA"/>
</dbReference>
<dbReference type="KEGG" id="salh:HMF8227_01334"/>
<evidence type="ECO:0000256" key="3">
    <source>
        <dbReference type="ARBA" id="ARBA00010008"/>
    </source>
</evidence>
<dbReference type="OrthoDB" id="9807157at2"/>
<organism evidence="12 13">
    <name type="scientific">Saliniradius amylolyticus</name>
    <dbReference type="NCBI Taxonomy" id="2183582"/>
    <lineage>
        <taxon>Bacteria</taxon>
        <taxon>Pseudomonadati</taxon>
        <taxon>Pseudomonadota</taxon>
        <taxon>Gammaproteobacteria</taxon>
        <taxon>Alteromonadales</taxon>
        <taxon>Alteromonadaceae</taxon>
        <taxon>Saliniradius</taxon>
    </lineage>
</organism>
<evidence type="ECO:0000256" key="5">
    <source>
        <dbReference type="ARBA" id="ARBA00022679"/>
    </source>
</evidence>
<dbReference type="EC" id="2.3.1.47" evidence="10"/>
<dbReference type="SUPFAM" id="SSF53383">
    <property type="entry name" value="PLP-dependent transferases"/>
    <property type="match status" value="1"/>
</dbReference>
<keyword evidence="6" id="KW-0093">Biotin biosynthesis</keyword>
<evidence type="ECO:0000256" key="8">
    <source>
        <dbReference type="ARBA" id="ARBA00047715"/>
    </source>
</evidence>
<comment type="pathway">
    <text evidence="2 10">Cofactor biosynthesis; biotin biosynthesis.</text>
</comment>
<sequence length="387" mass="41869">MGFSRLQAELDARHEAALLRRRRVIEPVDGRTVKLDGRAYLNFSGNDYLGLAHSDELKAVAVQAAERVGAGSSASPLVTGFTVEHARLEAFLCERLGYRRALLFNAGFSANHSLIHTLMKDGGTILADRLSHASMLDGATHTKARLMRFRHNDSEHLAQLMTKAKGDTLVISEGVFSMDGDRAPLAELAQTATANNSLLMLDDAHGFGISGETGFGSVAASGLDATQVPLLMATFGKAVGTSGAFVACDELLFEYLLNFARDYIYSTAMSPLMAAVTLGALQLMEHQSWRRDRLNNNIALFRHLAQRAGLPLSESQTAIQPIILGDAAKTLAMSQKLERDGVMAVAIRPPTVPVDSARIRITLSAAHQDQDIQQLVTLMEQAFAKPD</sequence>
<dbReference type="Pfam" id="PF00155">
    <property type="entry name" value="Aminotran_1_2"/>
    <property type="match status" value="1"/>
</dbReference>
<dbReference type="InterPro" id="IPR001917">
    <property type="entry name" value="Aminotrans_II_pyridoxalP_BS"/>
</dbReference>
<evidence type="ECO:0000313" key="13">
    <source>
        <dbReference type="Proteomes" id="UP000245728"/>
    </source>
</evidence>
<evidence type="ECO:0000259" key="11">
    <source>
        <dbReference type="Pfam" id="PF00155"/>
    </source>
</evidence>
<dbReference type="GO" id="GO:0008710">
    <property type="term" value="F:8-amino-7-oxononanoate synthase activity"/>
    <property type="evidence" value="ECO:0007669"/>
    <property type="project" value="UniProtKB-UniRule"/>
</dbReference>
<gene>
    <name evidence="12" type="ORF">HMF8227_01334</name>
</gene>
<keyword evidence="7 9" id="KW-0663">Pyridoxal phosphate</keyword>
<dbReference type="GO" id="GO:0009102">
    <property type="term" value="P:biotin biosynthetic process"/>
    <property type="evidence" value="ECO:0007669"/>
    <property type="project" value="UniProtKB-UniRule"/>
</dbReference>
<comment type="similarity">
    <text evidence="3 10">Belongs to the class-II pyridoxal-phosphate-dependent aminotransferase family. BioF subfamily.</text>
</comment>
<accession>A0A2S2E2R0</accession>
<dbReference type="InterPro" id="IPR004839">
    <property type="entry name" value="Aminotransferase_I/II_large"/>
</dbReference>
<dbReference type="Proteomes" id="UP000245728">
    <property type="component" value="Chromosome"/>
</dbReference>
<evidence type="ECO:0000256" key="10">
    <source>
        <dbReference type="RuleBase" id="RU003693"/>
    </source>
</evidence>
<dbReference type="InterPro" id="IPR015421">
    <property type="entry name" value="PyrdxlP-dep_Trfase_major"/>
</dbReference>
<evidence type="ECO:0000256" key="1">
    <source>
        <dbReference type="ARBA" id="ARBA00001933"/>
    </source>
</evidence>
<evidence type="ECO:0000313" key="12">
    <source>
        <dbReference type="EMBL" id="AWL11812.1"/>
    </source>
</evidence>
<name>A0A2S2E2R0_9ALTE</name>
<dbReference type="InterPro" id="IPR004723">
    <property type="entry name" value="AONS_Archaea/Proteobacteria"/>
</dbReference>
<evidence type="ECO:0000256" key="9">
    <source>
        <dbReference type="PIRSR" id="PIRSR604723-51"/>
    </source>
</evidence>
<dbReference type="Gene3D" id="3.90.1150.10">
    <property type="entry name" value="Aspartate Aminotransferase, domain 1"/>
    <property type="match status" value="1"/>
</dbReference>
<comment type="subunit">
    <text evidence="4 10">Homodimer.</text>
</comment>
<dbReference type="AlphaFoldDB" id="A0A2S2E2R0"/>
<feature type="modified residue" description="N6-(pyridoxal phosphate)lysine" evidence="9">
    <location>
        <position position="237"/>
    </location>
</feature>
<dbReference type="PANTHER" id="PTHR13693">
    <property type="entry name" value="CLASS II AMINOTRANSFERASE/8-AMINO-7-OXONONANOATE SYNTHASE"/>
    <property type="match status" value="1"/>
</dbReference>
<dbReference type="PANTHER" id="PTHR13693:SF100">
    <property type="entry name" value="8-AMINO-7-OXONONANOATE SYNTHASE"/>
    <property type="match status" value="1"/>
</dbReference>
<keyword evidence="13" id="KW-1185">Reference proteome</keyword>
<keyword evidence="5 10" id="KW-0808">Transferase</keyword>
<dbReference type="InterPro" id="IPR050087">
    <property type="entry name" value="AON_synthase_class-II"/>
</dbReference>
<dbReference type="NCBIfam" id="TIGR00858">
    <property type="entry name" value="bioF"/>
    <property type="match status" value="1"/>
</dbReference>
<feature type="domain" description="Aminotransferase class I/classII large" evidence="11">
    <location>
        <begin position="40"/>
        <end position="376"/>
    </location>
</feature>
<proteinExistence type="inferred from homology"/>
<dbReference type="InterPro" id="IPR015422">
    <property type="entry name" value="PyrdxlP-dep_Trfase_small"/>
</dbReference>
<dbReference type="RefSeq" id="WP_109339430.1">
    <property type="nucleotide sequence ID" value="NZ_CP029347.1"/>
</dbReference>
<evidence type="ECO:0000256" key="6">
    <source>
        <dbReference type="ARBA" id="ARBA00022756"/>
    </source>
</evidence>
<evidence type="ECO:0000256" key="4">
    <source>
        <dbReference type="ARBA" id="ARBA00011738"/>
    </source>
</evidence>
<protein>
    <recommendedName>
        <fullName evidence="10">8-amino-7-ketopelargonate synthase</fullName>
        <ecNumber evidence="10">2.3.1.47</ecNumber>
    </recommendedName>
</protein>
<reference evidence="12 13" key="1">
    <citation type="submission" date="2018-05" db="EMBL/GenBank/DDBJ databases">
        <title>Salinimonas sp. HMF8227 Genome sequencing and assembly.</title>
        <authorList>
            <person name="Kang H."/>
            <person name="Kang J."/>
            <person name="Cha I."/>
            <person name="Kim H."/>
            <person name="Joh K."/>
        </authorList>
    </citation>
    <scope>NUCLEOTIDE SEQUENCE [LARGE SCALE GENOMIC DNA]</scope>
    <source>
        <strain evidence="12 13">HMF8227</strain>
    </source>
</reference>
<comment type="function">
    <text evidence="10">Catalyzes the decarboxylative condensation of pimeloyl-[acyl-carrier protein] and L-alanine to produce 8-amino-7-oxononanoate (AON), [acyl-carrier protein], and carbon dioxide.</text>
</comment>
<dbReference type="PROSITE" id="PS00599">
    <property type="entry name" value="AA_TRANSFER_CLASS_2"/>
    <property type="match status" value="1"/>
</dbReference>
<dbReference type="GO" id="GO:0030170">
    <property type="term" value="F:pyridoxal phosphate binding"/>
    <property type="evidence" value="ECO:0007669"/>
    <property type="project" value="InterPro"/>
</dbReference>
<comment type="cofactor">
    <cofactor evidence="1 9 10">
        <name>pyridoxal 5'-phosphate</name>
        <dbReference type="ChEBI" id="CHEBI:597326"/>
    </cofactor>
</comment>
<keyword evidence="12" id="KW-0012">Acyltransferase</keyword>